<evidence type="ECO:0000313" key="2">
    <source>
        <dbReference type="EMBL" id="MFC6663477.1"/>
    </source>
</evidence>
<dbReference type="EMBL" id="JBHSWB010000003">
    <property type="protein sequence ID" value="MFC6663477.1"/>
    <property type="molecule type" value="Genomic_DNA"/>
</dbReference>
<sequence length="282" mass="29053">MSPAPRSPQSDCCPLAPTPQPRRLPLRPIALPAEHGGWSLLLEPLVLALLLVPSAGGALLAGAAASLFLTRHPLKLALNDRRRGKRYPRTAWAERFAALYAALALGCGLAALALAGGSWGWPLLLAAPLALLQLRFDAHNRGRDLLPEIAGAAALAAAAPALVLAGGGDARVAWALWAVAGTRAAVSILYVRARLRLERGAPAPGRGPVLAHVLALGGMLALAALDLVPTLSVLAFGALLARAAHGLSSQRRPARATVIGLRELLFGLLTVGSTALGFALGR</sequence>
<dbReference type="Pfam" id="PF14256">
    <property type="entry name" value="YwiC"/>
    <property type="match status" value="1"/>
</dbReference>
<keyword evidence="1" id="KW-0472">Membrane</keyword>
<name>A0ABW1ZSZ2_9DEIO</name>
<dbReference type="RefSeq" id="WP_380059284.1">
    <property type="nucleotide sequence ID" value="NZ_JBHSWB010000003.1"/>
</dbReference>
<accession>A0ABW1ZSZ2</accession>
<proteinExistence type="predicted"/>
<keyword evidence="1" id="KW-1133">Transmembrane helix</keyword>
<gene>
    <name evidence="2" type="ORF">ACFP90_26000</name>
</gene>
<keyword evidence="1" id="KW-0812">Transmembrane</keyword>
<dbReference type="Proteomes" id="UP001596317">
    <property type="component" value="Unassembled WGS sequence"/>
</dbReference>
<evidence type="ECO:0000256" key="1">
    <source>
        <dbReference type="SAM" id="Phobius"/>
    </source>
</evidence>
<feature type="transmembrane region" description="Helical" evidence="1">
    <location>
        <begin position="264"/>
        <end position="281"/>
    </location>
</feature>
<feature type="transmembrane region" description="Helical" evidence="1">
    <location>
        <begin position="45"/>
        <end position="70"/>
    </location>
</feature>
<dbReference type="InterPro" id="IPR025576">
    <property type="entry name" value="YwiC"/>
</dbReference>
<protein>
    <submittedName>
        <fullName evidence="2">YwiC-like family protein</fullName>
    </submittedName>
</protein>
<keyword evidence="3" id="KW-1185">Reference proteome</keyword>
<feature type="transmembrane region" description="Helical" evidence="1">
    <location>
        <begin position="211"/>
        <end position="244"/>
    </location>
</feature>
<organism evidence="2 3">
    <name type="scientific">Deinococcus multiflagellatus</name>
    <dbReference type="NCBI Taxonomy" id="1656887"/>
    <lineage>
        <taxon>Bacteria</taxon>
        <taxon>Thermotogati</taxon>
        <taxon>Deinococcota</taxon>
        <taxon>Deinococci</taxon>
        <taxon>Deinococcales</taxon>
        <taxon>Deinococcaceae</taxon>
        <taxon>Deinococcus</taxon>
    </lineage>
</organism>
<feature type="transmembrane region" description="Helical" evidence="1">
    <location>
        <begin position="145"/>
        <end position="166"/>
    </location>
</feature>
<feature type="transmembrane region" description="Helical" evidence="1">
    <location>
        <begin position="172"/>
        <end position="191"/>
    </location>
</feature>
<evidence type="ECO:0000313" key="3">
    <source>
        <dbReference type="Proteomes" id="UP001596317"/>
    </source>
</evidence>
<feature type="transmembrane region" description="Helical" evidence="1">
    <location>
        <begin position="91"/>
        <end position="113"/>
    </location>
</feature>
<comment type="caution">
    <text evidence="2">The sequence shown here is derived from an EMBL/GenBank/DDBJ whole genome shotgun (WGS) entry which is preliminary data.</text>
</comment>
<reference evidence="3" key="1">
    <citation type="journal article" date="2019" name="Int. J. Syst. Evol. Microbiol.">
        <title>The Global Catalogue of Microorganisms (GCM) 10K type strain sequencing project: providing services to taxonomists for standard genome sequencing and annotation.</title>
        <authorList>
            <consortium name="The Broad Institute Genomics Platform"/>
            <consortium name="The Broad Institute Genome Sequencing Center for Infectious Disease"/>
            <person name="Wu L."/>
            <person name="Ma J."/>
        </authorList>
    </citation>
    <scope>NUCLEOTIDE SEQUENCE [LARGE SCALE GENOMIC DNA]</scope>
    <source>
        <strain evidence="3">CCUG 63830</strain>
    </source>
</reference>